<dbReference type="InterPro" id="IPR023772">
    <property type="entry name" value="DNA-bd_HTH_TetR-type_CS"/>
</dbReference>
<dbReference type="Gene3D" id="1.10.357.10">
    <property type="entry name" value="Tetracycline Repressor, domain 2"/>
    <property type="match status" value="1"/>
</dbReference>
<feature type="DNA-binding region" description="H-T-H motif" evidence="2">
    <location>
        <begin position="31"/>
        <end position="50"/>
    </location>
</feature>
<protein>
    <submittedName>
        <fullName evidence="4">TetR/AcrR family transcriptional regulator</fullName>
    </submittedName>
</protein>
<dbReference type="Proteomes" id="UP000479114">
    <property type="component" value="Chromosome"/>
</dbReference>
<dbReference type="AlphaFoldDB" id="A0A6C0NXA7"/>
<dbReference type="PROSITE" id="PS50977">
    <property type="entry name" value="HTH_TETR_2"/>
    <property type="match status" value="1"/>
</dbReference>
<dbReference type="EMBL" id="CP048286">
    <property type="protein sequence ID" value="QHW30874.1"/>
    <property type="molecule type" value="Genomic_DNA"/>
</dbReference>
<gene>
    <name evidence="4" type="ORF">GZH47_08425</name>
</gene>
<dbReference type="PROSITE" id="PS01081">
    <property type="entry name" value="HTH_TETR_1"/>
    <property type="match status" value="1"/>
</dbReference>
<dbReference type="InterPro" id="IPR001647">
    <property type="entry name" value="HTH_TetR"/>
</dbReference>
<dbReference type="SUPFAM" id="SSF48498">
    <property type="entry name" value="Tetracyclin repressor-like, C-terminal domain"/>
    <property type="match status" value="1"/>
</dbReference>
<accession>A0A6C0NXA7</accession>
<dbReference type="GO" id="GO:0006355">
    <property type="term" value="P:regulation of DNA-templated transcription"/>
    <property type="evidence" value="ECO:0007669"/>
    <property type="project" value="UniProtKB-ARBA"/>
</dbReference>
<dbReference type="InterPro" id="IPR036271">
    <property type="entry name" value="Tet_transcr_reg_TetR-rel_C_sf"/>
</dbReference>
<keyword evidence="1 2" id="KW-0238">DNA-binding</keyword>
<sequence length="196" mass="22073">MTGTKKPVDRRAQIVEAAGKSFAMFGYKATTMELVSKIAAVGKGTIYTFFATKEELFSEIIGELAKELREIADRTIDHDRPFFDNLSAALHELLLFREKHELIVKLSQEVRDFGTPMAKDGIAKLEQAIVAVLEQEVSYAIRKGELRSANPKMTAFVMLKLYLALGTEWSKHQEPLTRGELADYFSGLMRDGLLQR</sequence>
<dbReference type="InterPro" id="IPR050109">
    <property type="entry name" value="HTH-type_TetR-like_transc_reg"/>
</dbReference>
<dbReference type="KEGG" id="prz:GZH47_08425"/>
<dbReference type="Pfam" id="PF00440">
    <property type="entry name" value="TetR_N"/>
    <property type="match status" value="1"/>
</dbReference>
<evidence type="ECO:0000259" key="3">
    <source>
        <dbReference type="PROSITE" id="PS50977"/>
    </source>
</evidence>
<dbReference type="PANTHER" id="PTHR30055">
    <property type="entry name" value="HTH-TYPE TRANSCRIPTIONAL REGULATOR RUTR"/>
    <property type="match status" value="1"/>
</dbReference>
<dbReference type="PRINTS" id="PR00455">
    <property type="entry name" value="HTHTETR"/>
</dbReference>
<dbReference type="SUPFAM" id="SSF46689">
    <property type="entry name" value="Homeodomain-like"/>
    <property type="match status" value="1"/>
</dbReference>
<reference evidence="4 5" key="1">
    <citation type="submission" date="2020-02" db="EMBL/GenBank/DDBJ databases">
        <title>Paenibacillus sp. nov., isolated from rhizosphere soil of tomato.</title>
        <authorList>
            <person name="Weon H.-Y."/>
            <person name="Lee S.A."/>
        </authorList>
    </citation>
    <scope>NUCLEOTIDE SEQUENCE [LARGE SCALE GENOMIC DNA]</scope>
    <source>
        <strain evidence="4 5">14171R-81</strain>
    </source>
</reference>
<organism evidence="4 5">
    <name type="scientific">Paenibacillus rhizovicinus</name>
    <dbReference type="NCBI Taxonomy" id="2704463"/>
    <lineage>
        <taxon>Bacteria</taxon>
        <taxon>Bacillati</taxon>
        <taxon>Bacillota</taxon>
        <taxon>Bacilli</taxon>
        <taxon>Bacillales</taxon>
        <taxon>Paenibacillaceae</taxon>
        <taxon>Paenibacillus</taxon>
    </lineage>
</organism>
<evidence type="ECO:0000256" key="2">
    <source>
        <dbReference type="PROSITE-ProRule" id="PRU00335"/>
    </source>
</evidence>
<evidence type="ECO:0000313" key="5">
    <source>
        <dbReference type="Proteomes" id="UP000479114"/>
    </source>
</evidence>
<feature type="domain" description="HTH tetR-type" evidence="3">
    <location>
        <begin position="8"/>
        <end position="68"/>
    </location>
</feature>
<evidence type="ECO:0000313" key="4">
    <source>
        <dbReference type="EMBL" id="QHW30874.1"/>
    </source>
</evidence>
<evidence type="ECO:0000256" key="1">
    <source>
        <dbReference type="ARBA" id="ARBA00023125"/>
    </source>
</evidence>
<name>A0A6C0NXA7_9BACL</name>
<dbReference type="Gene3D" id="1.10.10.60">
    <property type="entry name" value="Homeodomain-like"/>
    <property type="match status" value="1"/>
</dbReference>
<dbReference type="InterPro" id="IPR009057">
    <property type="entry name" value="Homeodomain-like_sf"/>
</dbReference>
<dbReference type="RefSeq" id="WP_162639683.1">
    <property type="nucleotide sequence ID" value="NZ_CP048286.1"/>
</dbReference>
<dbReference type="PANTHER" id="PTHR30055:SF232">
    <property type="entry name" value="TRANSCRIPTIONAL REGULATOR, TETR FAMILY"/>
    <property type="match status" value="1"/>
</dbReference>
<proteinExistence type="predicted"/>
<keyword evidence="5" id="KW-1185">Reference proteome</keyword>
<dbReference type="GO" id="GO:0003677">
    <property type="term" value="F:DNA binding"/>
    <property type="evidence" value="ECO:0007669"/>
    <property type="project" value="UniProtKB-UniRule"/>
</dbReference>